<dbReference type="InterPro" id="IPR050228">
    <property type="entry name" value="Carboxylesterase_BioH"/>
</dbReference>
<dbReference type="PANTHER" id="PTHR43194:SF2">
    <property type="entry name" value="PEROXISOMAL MEMBRANE PROTEIN LPX1"/>
    <property type="match status" value="1"/>
</dbReference>
<protein>
    <submittedName>
        <fullName evidence="3">Pimeloyl-ACP methyl ester carboxylesterase</fullName>
    </submittedName>
</protein>
<dbReference type="EMBL" id="FOJG01000001">
    <property type="protein sequence ID" value="SEW02180.1"/>
    <property type="molecule type" value="Genomic_DNA"/>
</dbReference>
<gene>
    <name evidence="3" type="ORF">SAMN04488122_0244</name>
</gene>
<dbReference type="InterPro" id="IPR029058">
    <property type="entry name" value="AB_hydrolase_fold"/>
</dbReference>
<keyword evidence="4" id="KW-1185">Reference proteome</keyword>
<feature type="domain" description="AB hydrolase-1" evidence="2">
    <location>
        <begin position="31"/>
        <end position="265"/>
    </location>
</feature>
<dbReference type="SUPFAM" id="SSF53474">
    <property type="entry name" value="alpha/beta-Hydrolases"/>
    <property type="match status" value="1"/>
</dbReference>
<dbReference type="PANTHER" id="PTHR43194">
    <property type="entry name" value="HYDROLASE ALPHA/BETA FOLD FAMILY"/>
    <property type="match status" value="1"/>
</dbReference>
<dbReference type="STRING" id="29529.SAMN04488122_0244"/>
<evidence type="ECO:0000313" key="3">
    <source>
        <dbReference type="EMBL" id="SEW02180.1"/>
    </source>
</evidence>
<organism evidence="3 4">
    <name type="scientific">Chitinophaga arvensicola</name>
    <dbReference type="NCBI Taxonomy" id="29529"/>
    <lineage>
        <taxon>Bacteria</taxon>
        <taxon>Pseudomonadati</taxon>
        <taxon>Bacteroidota</taxon>
        <taxon>Chitinophagia</taxon>
        <taxon>Chitinophagales</taxon>
        <taxon>Chitinophagaceae</taxon>
        <taxon>Chitinophaga</taxon>
    </lineage>
</organism>
<dbReference type="RefSeq" id="WP_089889464.1">
    <property type="nucleotide sequence ID" value="NZ_FOJG01000001.1"/>
</dbReference>
<dbReference type="Proteomes" id="UP000199310">
    <property type="component" value="Unassembled WGS sequence"/>
</dbReference>
<accession>A0A1I0NLX7</accession>
<name>A0A1I0NLX7_9BACT</name>
<dbReference type="AlphaFoldDB" id="A0A1I0NLX7"/>
<proteinExistence type="predicted"/>
<dbReference type="OrthoDB" id="135231at2"/>
<evidence type="ECO:0000259" key="2">
    <source>
        <dbReference type="Pfam" id="PF00561"/>
    </source>
</evidence>
<dbReference type="InterPro" id="IPR000073">
    <property type="entry name" value="AB_hydrolase_1"/>
</dbReference>
<evidence type="ECO:0000313" key="4">
    <source>
        <dbReference type="Proteomes" id="UP000199310"/>
    </source>
</evidence>
<sequence>MPLPSAFKNNSVTSEDGTHIGYRQTGAGEGIILVHGGMMASQNFTALAEELANEYTVYIPDRRGRGLSNDHVNNRGLPFEGQDLQAIINQTGAERIFGLSSGAVCTLQAVFDGARVKKVALYEPLMSNQGSNPLVNTQKYDQAIMKGNYGKAFISIIKATDGSSFFAKLPGFITVPLMNLAIKSEGKKDNGDKVPLQKLIAEWGYDRDLTLASAGMMERCKNITQPVLLMGGAKSQAFFKTALGGLAAAFPHCSRIEFPGLGHLGPDNSEQPKVIADALRQFFK</sequence>
<dbReference type="Pfam" id="PF00561">
    <property type="entry name" value="Abhydrolase_1"/>
    <property type="match status" value="1"/>
</dbReference>
<feature type="region of interest" description="Disordered" evidence="1">
    <location>
        <begin position="1"/>
        <end position="21"/>
    </location>
</feature>
<evidence type="ECO:0000256" key="1">
    <source>
        <dbReference type="SAM" id="MobiDB-lite"/>
    </source>
</evidence>
<reference evidence="4" key="1">
    <citation type="submission" date="2016-10" db="EMBL/GenBank/DDBJ databases">
        <authorList>
            <person name="Varghese N."/>
            <person name="Submissions S."/>
        </authorList>
    </citation>
    <scope>NUCLEOTIDE SEQUENCE [LARGE SCALE GENOMIC DNA]</scope>
    <source>
        <strain evidence="4">DSM 3695</strain>
    </source>
</reference>
<dbReference type="Gene3D" id="3.40.50.1820">
    <property type="entry name" value="alpha/beta hydrolase"/>
    <property type="match status" value="1"/>
</dbReference>